<dbReference type="Proteomes" id="UP000239209">
    <property type="component" value="Unassembled WGS sequence"/>
</dbReference>
<protein>
    <submittedName>
        <fullName evidence="2">Uncharacterized protein</fullName>
    </submittedName>
</protein>
<organism evidence="2 3">
    <name type="scientific">Pseudosporangium ferrugineum</name>
    <dbReference type="NCBI Taxonomy" id="439699"/>
    <lineage>
        <taxon>Bacteria</taxon>
        <taxon>Bacillati</taxon>
        <taxon>Actinomycetota</taxon>
        <taxon>Actinomycetes</taxon>
        <taxon>Micromonosporales</taxon>
        <taxon>Micromonosporaceae</taxon>
        <taxon>Pseudosporangium</taxon>
    </lineage>
</organism>
<sequence length="108" mass="10646">MPPVLPVDDHSALSHGDALAEALTSHTATATLPPTVAEAVAGIWPDRDAVRHGLAGQLASAAAGLAQAAGLAACWGAAHVLFASKTRAAITGAVLLAVFLVIAIASHA</sequence>
<keyword evidence="1" id="KW-1133">Transmembrane helix</keyword>
<evidence type="ECO:0000313" key="2">
    <source>
        <dbReference type="EMBL" id="PRY24030.1"/>
    </source>
</evidence>
<name>A0A2T0RSE4_9ACTN</name>
<evidence type="ECO:0000256" key="1">
    <source>
        <dbReference type="SAM" id="Phobius"/>
    </source>
</evidence>
<feature type="transmembrane region" description="Helical" evidence="1">
    <location>
        <begin position="61"/>
        <end position="82"/>
    </location>
</feature>
<comment type="caution">
    <text evidence="2">The sequence shown here is derived from an EMBL/GenBank/DDBJ whole genome shotgun (WGS) entry which is preliminary data.</text>
</comment>
<keyword evidence="3" id="KW-1185">Reference proteome</keyword>
<proteinExistence type="predicted"/>
<gene>
    <name evidence="2" type="ORF">CLV70_114163</name>
</gene>
<feature type="transmembrane region" description="Helical" evidence="1">
    <location>
        <begin position="88"/>
        <end position="106"/>
    </location>
</feature>
<dbReference type="EMBL" id="PVZG01000014">
    <property type="protein sequence ID" value="PRY24030.1"/>
    <property type="molecule type" value="Genomic_DNA"/>
</dbReference>
<reference evidence="2 3" key="1">
    <citation type="submission" date="2018-03" db="EMBL/GenBank/DDBJ databases">
        <title>Genomic Encyclopedia of Archaeal and Bacterial Type Strains, Phase II (KMG-II): from individual species to whole genera.</title>
        <authorList>
            <person name="Goeker M."/>
        </authorList>
    </citation>
    <scope>NUCLEOTIDE SEQUENCE [LARGE SCALE GENOMIC DNA]</scope>
    <source>
        <strain evidence="2 3">DSM 45348</strain>
    </source>
</reference>
<dbReference type="AlphaFoldDB" id="A0A2T0RSE4"/>
<accession>A0A2T0RSE4</accession>
<keyword evidence="1" id="KW-0472">Membrane</keyword>
<evidence type="ECO:0000313" key="3">
    <source>
        <dbReference type="Proteomes" id="UP000239209"/>
    </source>
</evidence>
<keyword evidence="1" id="KW-0812">Transmembrane</keyword>